<keyword evidence="4 6" id="KW-1133">Transmembrane helix</keyword>
<organism evidence="8 9">
    <name type="scientific">Geodermatophilus sabuli</name>
    <dbReference type="NCBI Taxonomy" id="1564158"/>
    <lineage>
        <taxon>Bacteria</taxon>
        <taxon>Bacillati</taxon>
        <taxon>Actinomycetota</taxon>
        <taxon>Actinomycetes</taxon>
        <taxon>Geodermatophilales</taxon>
        <taxon>Geodermatophilaceae</taxon>
        <taxon>Geodermatophilus</taxon>
    </lineage>
</organism>
<dbReference type="InterPro" id="IPR025937">
    <property type="entry name" value="PDGLE_dom"/>
</dbReference>
<dbReference type="Proteomes" id="UP000219514">
    <property type="component" value="Unassembled WGS sequence"/>
</dbReference>
<evidence type="ECO:0000313" key="9">
    <source>
        <dbReference type="Proteomes" id="UP000219514"/>
    </source>
</evidence>
<dbReference type="Pfam" id="PF13190">
    <property type="entry name" value="PDGLE"/>
    <property type="match status" value="1"/>
</dbReference>
<evidence type="ECO:0000256" key="1">
    <source>
        <dbReference type="ARBA" id="ARBA00004236"/>
    </source>
</evidence>
<accession>A0A285EIK7</accession>
<dbReference type="AlphaFoldDB" id="A0A285EIK7"/>
<dbReference type="GO" id="GO:0005886">
    <property type="term" value="C:plasma membrane"/>
    <property type="evidence" value="ECO:0007669"/>
    <property type="project" value="UniProtKB-SubCell"/>
</dbReference>
<dbReference type="RefSeq" id="WP_172442608.1">
    <property type="nucleotide sequence ID" value="NZ_JACHXB010000005.1"/>
</dbReference>
<proteinExistence type="predicted"/>
<feature type="domain" description="PDGLE" evidence="7">
    <location>
        <begin position="8"/>
        <end position="98"/>
    </location>
</feature>
<feature type="transmembrane region" description="Helical" evidence="6">
    <location>
        <begin position="76"/>
        <end position="96"/>
    </location>
</feature>
<evidence type="ECO:0000256" key="5">
    <source>
        <dbReference type="ARBA" id="ARBA00023136"/>
    </source>
</evidence>
<gene>
    <name evidence="8" type="ORF">SAMN06893097_11361</name>
</gene>
<evidence type="ECO:0000256" key="3">
    <source>
        <dbReference type="ARBA" id="ARBA00022692"/>
    </source>
</evidence>
<keyword evidence="9" id="KW-1185">Reference proteome</keyword>
<comment type="subcellular location">
    <subcellularLocation>
        <location evidence="1">Cell membrane</location>
    </subcellularLocation>
</comment>
<dbReference type="EMBL" id="OBDO01000013">
    <property type="protein sequence ID" value="SNX98969.1"/>
    <property type="molecule type" value="Genomic_DNA"/>
</dbReference>
<evidence type="ECO:0000256" key="4">
    <source>
        <dbReference type="ARBA" id="ARBA00022989"/>
    </source>
</evidence>
<keyword evidence="3 6" id="KW-0812">Transmembrane</keyword>
<protein>
    <submittedName>
        <fullName evidence="8">Cobalt/nickel transport system permease protein/cobalt/nickel transport protein</fullName>
    </submittedName>
</protein>
<name>A0A285EIK7_9ACTN</name>
<keyword evidence="5 6" id="KW-0472">Membrane</keyword>
<reference evidence="8 9" key="1">
    <citation type="submission" date="2017-09" db="EMBL/GenBank/DDBJ databases">
        <authorList>
            <person name="Ehlers B."/>
            <person name="Leendertz F.H."/>
        </authorList>
    </citation>
    <scope>NUCLEOTIDE SEQUENCE [LARGE SCALE GENOMIC DNA]</scope>
    <source>
        <strain evidence="8 9">DSM 46844</strain>
    </source>
</reference>
<keyword evidence="2" id="KW-1003">Cell membrane</keyword>
<evidence type="ECO:0000256" key="2">
    <source>
        <dbReference type="ARBA" id="ARBA00022475"/>
    </source>
</evidence>
<evidence type="ECO:0000313" key="8">
    <source>
        <dbReference type="EMBL" id="SNX98969.1"/>
    </source>
</evidence>
<evidence type="ECO:0000256" key="6">
    <source>
        <dbReference type="SAM" id="Phobius"/>
    </source>
</evidence>
<evidence type="ECO:0000259" key="7">
    <source>
        <dbReference type="Pfam" id="PF13190"/>
    </source>
</evidence>
<sequence>MSASRRSRGLWVAGLLVALLVAGVGSWYASGSPDGLEWAAEETGFAHTAEDGAAADSPLADYAVAGVGSERLSGGLAGVLGVAVTLLLAGGVTLLVRRRGREPAGAGD</sequence>